<sequence length="80" mass="9052">MKPFCAIVDEAGSPFDLDIDDTEPVSTLKKAIKAKNQNKLKGVDAVDMKLFLAKRKQKKVEAKEKKEENGEEKWRGEMAD</sequence>
<accession>A0AAD9GQU3</accession>
<dbReference type="Pfam" id="PF20147">
    <property type="entry name" value="Crinkler"/>
    <property type="match status" value="1"/>
</dbReference>
<feature type="compositionally biased region" description="Basic and acidic residues" evidence="4">
    <location>
        <begin position="59"/>
        <end position="80"/>
    </location>
</feature>
<feature type="domain" description="Crinkler effector protein N-terminal" evidence="5">
    <location>
        <begin position="4"/>
        <end position="72"/>
    </location>
</feature>
<feature type="region of interest" description="Disordered" evidence="4">
    <location>
        <begin position="58"/>
        <end position="80"/>
    </location>
</feature>
<dbReference type="EMBL" id="JASMQC010000008">
    <property type="protein sequence ID" value="KAK1943127.1"/>
    <property type="molecule type" value="Genomic_DNA"/>
</dbReference>
<comment type="subcellular location">
    <subcellularLocation>
        <location evidence="1">Host cell</location>
    </subcellularLocation>
    <subcellularLocation>
        <location evidence="2">Secreted</location>
    </subcellularLocation>
</comment>
<reference evidence="6" key="1">
    <citation type="submission" date="2023-08" db="EMBL/GenBank/DDBJ databases">
        <title>Reference Genome Resource for the Citrus Pathogen Phytophthora citrophthora.</title>
        <authorList>
            <person name="Moller H."/>
            <person name="Coetzee B."/>
            <person name="Rose L.J."/>
            <person name="Van Niekerk J.M."/>
        </authorList>
    </citation>
    <scope>NUCLEOTIDE SEQUENCE</scope>
    <source>
        <strain evidence="6">STE-U-9442</strain>
    </source>
</reference>
<dbReference type="GO" id="GO:0005576">
    <property type="term" value="C:extracellular region"/>
    <property type="evidence" value="ECO:0007669"/>
    <property type="project" value="UniProtKB-SubCell"/>
</dbReference>
<keyword evidence="7" id="KW-1185">Reference proteome</keyword>
<evidence type="ECO:0000256" key="1">
    <source>
        <dbReference type="ARBA" id="ARBA00004340"/>
    </source>
</evidence>
<evidence type="ECO:0000313" key="6">
    <source>
        <dbReference type="EMBL" id="KAK1943127.1"/>
    </source>
</evidence>
<organism evidence="6 7">
    <name type="scientific">Phytophthora citrophthora</name>
    <dbReference type="NCBI Taxonomy" id="4793"/>
    <lineage>
        <taxon>Eukaryota</taxon>
        <taxon>Sar</taxon>
        <taxon>Stramenopiles</taxon>
        <taxon>Oomycota</taxon>
        <taxon>Peronosporomycetes</taxon>
        <taxon>Peronosporales</taxon>
        <taxon>Peronosporaceae</taxon>
        <taxon>Phytophthora</taxon>
    </lineage>
</organism>
<evidence type="ECO:0000256" key="3">
    <source>
        <dbReference type="ARBA" id="ARBA00022525"/>
    </source>
</evidence>
<evidence type="ECO:0000256" key="2">
    <source>
        <dbReference type="ARBA" id="ARBA00004613"/>
    </source>
</evidence>
<protein>
    <recommendedName>
        <fullName evidence="5">Crinkler effector protein N-terminal domain-containing protein</fullName>
    </recommendedName>
</protein>
<keyword evidence="3" id="KW-0964">Secreted</keyword>
<proteinExistence type="predicted"/>
<dbReference type="InterPro" id="IPR045379">
    <property type="entry name" value="Crinkler_N"/>
</dbReference>
<evidence type="ECO:0000313" key="7">
    <source>
        <dbReference type="Proteomes" id="UP001259832"/>
    </source>
</evidence>
<evidence type="ECO:0000256" key="4">
    <source>
        <dbReference type="SAM" id="MobiDB-lite"/>
    </source>
</evidence>
<evidence type="ECO:0000259" key="5">
    <source>
        <dbReference type="Pfam" id="PF20147"/>
    </source>
</evidence>
<gene>
    <name evidence="6" type="ORF">P3T76_005764</name>
</gene>
<dbReference type="AlphaFoldDB" id="A0AAD9GQU3"/>
<name>A0AAD9GQU3_9STRA</name>
<dbReference type="GO" id="GO:0043657">
    <property type="term" value="C:host cell"/>
    <property type="evidence" value="ECO:0007669"/>
    <property type="project" value="UniProtKB-SubCell"/>
</dbReference>
<dbReference type="Proteomes" id="UP001259832">
    <property type="component" value="Unassembled WGS sequence"/>
</dbReference>
<comment type="caution">
    <text evidence="6">The sequence shown here is derived from an EMBL/GenBank/DDBJ whole genome shotgun (WGS) entry which is preliminary data.</text>
</comment>